<dbReference type="GO" id="GO:0032040">
    <property type="term" value="C:small-subunit processome"/>
    <property type="evidence" value="ECO:0007669"/>
    <property type="project" value="TreeGrafter"/>
</dbReference>
<dbReference type="InterPro" id="IPR015943">
    <property type="entry name" value="WD40/YVTN_repeat-like_dom_sf"/>
</dbReference>
<dbReference type="InterPro" id="IPR036322">
    <property type="entry name" value="WD40_repeat_dom_sf"/>
</dbReference>
<dbReference type="SUPFAM" id="SSF50978">
    <property type="entry name" value="WD40 repeat-like"/>
    <property type="match status" value="1"/>
</dbReference>
<proteinExistence type="predicted"/>
<organism evidence="1 2">
    <name type="scientific">Carpediemonas membranifera</name>
    <dbReference type="NCBI Taxonomy" id="201153"/>
    <lineage>
        <taxon>Eukaryota</taxon>
        <taxon>Metamonada</taxon>
        <taxon>Carpediemonas-like organisms</taxon>
        <taxon>Carpediemonas</taxon>
    </lineage>
</organism>
<dbReference type="SMART" id="SM00320">
    <property type="entry name" value="WD40"/>
    <property type="match status" value="5"/>
</dbReference>
<reference evidence="1" key="1">
    <citation type="submission" date="2021-05" db="EMBL/GenBank/DDBJ databases">
        <title>A free-living protist that lacks canonical eukaryotic 1 DNA replication and segregation systems.</title>
        <authorList>
            <person name="Salas-Leiva D.E."/>
            <person name="Tromer E.C."/>
            <person name="Curtis B.A."/>
            <person name="Jerlstrom-Hultqvist J."/>
            <person name="Kolisko M."/>
            <person name="Yi Z."/>
            <person name="Salas-Leiva J.S."/>
            <person name="Gallot-Lavallee L."/>
            <person name="Kops G.J.P.L."/>
            <person name="Archibald J.M."/>
            <person name="Simpson A.G.B."/>
            <person name="Roger A.J."/>
        </authorList>
    </citation>
    <scope>NUCLEOTIDE SEQUENCE</scope>
    <source>
        <strain evidence="1">BICM</strain>
    </source>
</reference>
<dbReference type="GO" id="GO:0030686">
    <property type="term" value="C:90S preribosome"/>
    <property type="evidence" value="ECO:0007669"/>
    <property type="project" value="InterPro"/>
</dbReference>
<dbReference type="InterPro" id="IPR046351">
    <property type="entry name" value="UTP4"/>
</dbReference>
<dbReference type="GO" id="GO:0003723">
    <property type="term" value="F:RNA binding"/>
    <property type="evidence" value="ECO:0007669"/>
    <property type="project" value="TreeGrafter"/>
</dbReference>
<dbReference type="InterPro" id="IPR011047">
    <property type="entry name" value="Quinoprotein_ADH-like_sf"/>
</dbReference>
<evidence type="ECO:0000313" key="1">
    <source>
        <dbReference type="EMBL" id="KAG9391862.1"/>
    </source>
</evidence>
<dbReference type="PANTHER" id="PTHR44163">
    <property type="entry name" value="U3 SMALL NUCLEOLAR RNA-ASSOCIATED PROTEIN 4 HOMOLOG"/>
    <property type="match status" value="1"/>
</dbReference>
<sequence length="679" mass="71403">MKAETVSCINPTVDGIVCLANSPRTSLGHKFCAVCRSSVISIITLVSGECNGKYGRFLDVIVPTGIEVSYACWATSSDAENGHGFLAGLRLFIGSKTGHVLECKLNDLSFEYVECNAGPVTHMAVSPDQSHLLVACHNGVRLFALVAPDEAPVLVPIIRPFTPHKGPVTNVAWSQDGQVFCTAGGGVVHTQTLSRSSPDSFPSIQFAMRRLRADPTCIAVVNDDTLIAGSDIGEISVWELSSGSRLSVVATKNATPVESIATGDYEGHTVLFAGTTDGGLLLLEHLEHREEWHSYGLHRPHSHPVTALTFDEESGIALAGSVDSRLSAISVSEFKRRAIFHRFSPMLIDRSRFHISSTGRTVAAITTVSPGTARVFHLPAPDSGDTCTHAVAVVGKDGATPDRFHGVAVSPSRAAVAVQTQAGVRLYYQPDESSPESFERIPCFDADLAELPGDARKCVLPTPVSAMDFAVVHDEDEDGVGVEYLFAILSTGTMVKVAINGAVAVVGKVCAGPVASLRLVDGSLLAVGTDGVISVIDPTSGSVTAVSISDPVIAATVSDGTVIAQTCRGTIVSASLETPHAVRSIATPTRLSDKLAGLVDLSIVAGRLVGTSPGYMMGAAVDEGLPEMDECIVKKRNEHIACSQGAVYGDDESVVVVEVPWSRLAAGLPPTVYVKRFSS</sequence>
<comment type="caution">
    <text evidence="1">The sequence shown here is derived from an EMBL/GenBank/DDBJ whole genome shotgun (WGS) entry which is preliminary data.</text>
</comment>
<dbReference type="GO" id="GO:0034455">
    <property type="term" value="C:t-UTP complex"/>
    <property type="evidence" value="ECO:0007669"/>
    <property type="project" value="TreeGrafter"/>
</dbReference>
<evidence type="ECO:0000313" key="2">
    <source>
        <dbReference type="Proteomes" id="UP000717585"/>
    </source>
</evidence>
<protein>
    <submittedName>
        <fullName evidence="1">WD domain, G-beta repeat</fullName>
    </submittedName>
</protein>
<dbReference type="Pfam" id="PF00400">
    <property type="entry name" value="WD40"/>
    <property type="match status" value="1"/>
</dbReference>
<dbReference type="Proteomes" id="UP000717585">
    <property type="component" value="Unassembled WGS sequence"/>
</dbReference>
<accession>A0A8J6B2Z3</accession>
<dbReference type="GO" id="GO:0000462">
    <property type="term" value="P:maturation of SSU-rRNA from tricistronic rRNA transcript (SSU-rRNA, 5.8S rRNA, LSU-rRNA)"/>
    <property type="evidence" value="ECO:0007669"/>
    <property type="project" value="InterPro"/>
</dbReference>
<dbReference type="SUPFAM" id="SSF50998">
    <property type="entry name" value="Quinoprotein alcohol dehydrogenase-like"/>
    <property type="match status" value="1"/>
</dbReference>
<gene>
    <name evidence="1" type="ORF">J8273_6875</name>
</gene>
<keyword evidence="2" id="KW-1185">Reference proteome</keyword>
<dbReference type="Gene3D" id="2.130.10.10">
    <property type="entry name" value="YVTN repeat-like/Quinoprotein amine dehydrogenase"/>
    <property type="match status" value="2"/>
</dbReference>
<dbReference type="AlphaFoldDB" id="A0A8J6B2Z3"/>
<dbReference type="PANTHER" id="PTHR44163:SF1">
    <property type="entry name" value="U3 SMALL NUCLEOLAR RNA-ASSOCIATED PROTEIN 4 HOMOLOG"/>
    <property type="match status" value="1"/>
</dbReference>
<dbReference type="EMBL" id="JAHDYR010000048">
    <property type="protein sequence ID" value="KAG9391862.1"/>
    <property type="molecule type" value="Genomic_DNA"/>
</dbReference>
<dbReference type="InterPro" id="IPR001680">
    <property type="entry name" value="WD40_rpt"/>
</dbReference>
<name>A0A8J6B2Z3_9EUKA</name>